<dbReference type="PANTHER" id="PTHR31233:SF6">
    <property type="entry name" value="PROTEIN BICAUDAL D"/>
    <property type="match status" value="1"/>
</dbReference>
<protein>
    <submittedName>
        <fullName evidence="6">Uncharacterized protein</fullName>
    </submittedName>
</protein>
<evidence type="ECO:0000313" key="6">
    <source>
        <dbReference type="WBParaSite" id="SMUV_0000732601-mRNA-1"/>
    </source>
</evidence>
<dbReference type="InterPro" id="IPR018477">
    <property type="entry name" value="BICD"/>
</dbReference>
<evidence type="ECO:0000256" key="1">
    <source>
        <dbReference type="ARBA" id="ARBA00010061"/>
    </source>
</evidence>
<organism evidence="5 6">
    <name type="scientific">Syphacia muris</name>
    <dbReference type="NCBI Taxonomy" id="451379"/>
    <lineage>
        <taxon>Eukaryota</taxon>
        <taxon>Metazoa</taxon>
        <taxon>Ecdysozoa</taxon>
        <taxon>Nematoda</taxon>
        <taxon>Chromadorea</taxon>
        <taxon>Rhabditida</taxon>
        <taxon>Spirurina</taxon>
        <taxon>Oxyuridomorpha</taxon>
        <taxon>Oxyuroidea</taxon>
        <taxon>Oxyuridae</taxon>
        <taxon>Syphacia</taxon>
    </lineage>
</organism>
<dbReference type="GO" id="GO:0070507">
    <property type="term" value="P:regulation of microtubule cytoskeleton organization"/>
    <property type="evidence" value="ECO:0007669"/>
    <property type="project" value="TreeGrafter"/>
</dbReference>
<dbReference type="AlphaFoldDB" id="A0A0N5ARH7"/>
<keyword evidence="2 3" id="KW-0175">Coiled coil</keyword>
<dbReference type="GO" id="GO:0034452">
    <property type="term" value="F:dynactin binding"/>
    <property type="evidence" value="ECO:0007669"/>
    <property type="project" value="TreeGrafter"/>
</dbReference>
<proteinExistence type="inferred from homology"/>
<feature type="coiled-coil region" evidence="3">
    <location>
        <begin position="212"/>
        <end position="320"/>
    </location>
</feature>
<dbReference type="WBParaSite" id="SMUV_0000732601-mRNA-1">
    <property type="protein sequence ID" value="SMUV_0000732601-mRNA-1"/>
    <property type="gene ID" value="SMUV_0000732601"/>
</dbReference>
<dbReference type="Proteomes" id="UP000046393">
    <property type="component" value="Unplaced"/>
</dbReference>
<dbReference type="GO" id="GO:0072393">
    <property type="term" value="P:microtubule anchoring at microtubule organizing center"/>
    <property type="evidence" value="ECO:0007669"/>
    <property type="project" value="TreeGrafter"/>
</dbReference>
<dbReference type="Gene3D" id="6.10.250.2470">
    <property type="match status" value="1"/>
</dbReference>
<dbReference type="Pfam" id="PF09730">
    <property type="entry name" value="BicD"/>
    <property type="match status" value="1"/>
</dbReference>
<accession>A0A0N5ARH7</accession>
<dbReference type="GO" id="GO:0070840">
    <property type="term" value="F:dynein complex binding"/>
    <property type="evidence" value="ECO:0007669"/>
    <property type="project" value="InterPro"/>
</dbReference>
<dbReference type="STRING" id="451379.A0A0N5ARH7"/>
<dbReference type="GO" id="GO:0008093">
    <property type="term" value="F:cytoskeletal anchor activity"/>
    <property type="evidence" value="ECO:0007669"/>
    <property type="project" value="InterPro"/>
</dbReference>
<comment type="similarity">
    <text evidence="1">Belongs to the BicD family.</text>
</comment>
<name>A0A0N5ARH7_9BILA</name>
<dbReference type="GO" id="GO:0005794">
    <property type="term" value="C:Golgi apparatus"/>
    <property type="evidence" value="ECO:0007669"/>
    <property type="project" value="TreeGrafter"/>
</dbReference>
<reference evidence="6" key="1">
    <citation type="submission" date="2017-02" db="UniProtKB">
        <authorList>
            <consortium name="WormBaseParasite"/>
        </authorList>
    </citation>
    <scope>IDENTIFICATION</scope>
</reference>
<evidence type="ECO:0000256" key="2">
    <source>
        <dbReference type="ARBA" id="ARBA00023054"/>
    </source>
</evidence>
<keyword evidence="5" id="KW-1185">Reference proteome</keyword>
<evidence type="ECO:0000256" key="4">
    <source>
        <dbReference type="SAM" id="MobiDB-lite"/>
    </source>
</evidence>
<sequence>MLIDTYNSSEEIVLRDEDQCNIFILKREATDQMIALADFLYRIYHQLVTTNGLEADKNAAEVMKKLRQYAKDNAESEDFVQAADEGVESGTETESGQLPRVSMNLQRHVLSAAFLKTLNEKLIGQSIEDIVSESDLRERIIPGDGDIFKVFESLMELTKVVRRTVESAMNARVEAEDNQELALQNMKLRSQLATKRILNFVAAFSEQIVTLRTVLRSNKQTAESALASLKEKYESEKALTHEMLEKHRKELKAFKEDAATFASHRAMFTARCEELQAEVDEIKANQKAAEEEKKTLNSLLRMAIQQKLTLTQRLEELEVDRERQTFKRGNKAASRPTGDMSGQLHRVRYPQQNSQPQRNLKRDY</sequence>
<dbReference type="PANTHER" id="PTHR31233">
    <property type="entry name" value="BICAUDAL D FAMILY MEMBER"/>
    <property type="match status" value="1"/>
</dbReference>
<dbReference type="GO" id="GO:0005829">
    <property type="term" value="C:cytosol"/>
    <property type="evidence" value="ECO:0007669"/>
    <property type="project" value="TreeGrafter"/>
</dbReference>
<evidence type="ECO:0000256" key="3">
    <source>
        <dbReference type="SAM" id="Coils"/>
    </source>
</evidence>
<evidence type="ECO:0000313" key="5">
    <source>
        <dbReference type="Proteomes" id="UP000046393"/>
    </source>
</evidence>
<feature type="region of interest" description="Disordered" evidence="4">
    <location>
        <begin position="321"/>
        <end position="364"/>
    </location>
</feature>